<reference evidence="7" key="1">
    <citation type="journal article" date="2019" name="Int. J. Syst. Evol. Microbiol.">
        <title>The Global Catalogue of Microorganisms (GCM) 10K type strain sequencing project: providing services to taxonomists for standard genome sequencing and annotation.</title>
        <authorList>
            <consortium name="The Broad Institute Genomics Platform"/>
            <consortium name="The Broad Institute Genome Sequencing Center for Infectious Disease"/>
            <person name="Wu L."/>
            <person name="Ma J."/>
        </authorList>
    </citation>
    <scope>NUCLEOTIDE SEQUENCE [LARGE SCALE GENOMIC DNA]</scope>
    <source>
        <strain evidence="7">CCUG 53903</strain>
    </source>
</reference>
<evidence type="ECO:0000256" key="2">
    <source>
        <dbReference type="ARBA" id="ARBA00023125"/>
    </source>
</evidence>
<dbReference type="InterPro" id="IPR001647">
    <property type="entry name" value="HTH_TetR"/>
</dbReference>
<evidence type="ECO:0000313" key="7">
    <source>
        <dbReference type="Proteomes" id="UP001596058"/>
    </source>
</evidence>
<feature type="domain" description="HTH tetR-type" evidence="5">
    <location>
        <begin position="12"/>
        <end position="72"/>
    </location>
</feature>
<feature type="DNA-binding region" description="H-T-H motif" evidence="4">
    <location>
        <begin position="35"/>
        <end position="54"/>
    </location>
</feature>
<proteinExistence type="predicted"/>
<keyword evidence="3" id="KW-0804">Transcription</keyword>
<gene>
    <name evidence="6" type="ORF">ACFPZ3_67350</name>
</gene>
<dbReference type="EMBL" id="JBHSPA010000126">
    <property type="protein sequence ID" value="MFC5835417.1"/>
    <property type="molecule type" value="Genomic_DNA"/>
</dbReference>
<dbReference type="PANTHER" id="PTHR30055:SF234">
    <property type="entry name" value="HTH-TYPE TRANSCRIPTIONAL REGULATOR BETI"/>
    <property type="match status" value="1"/>
</dbReference>
<evidence type="ECO:0000256" key="4">
    <source>
        <dbReference type="PROSITE-ProRule" id="PRU00335"/>
    </source>
</evidence>
<sequence>MTTTTGGRRSGAETRAQILQVALRLFAEKGYEATSTRDISSELGMTKSSLYYHFRNKEAILLGLMEDRARELDIFIEWINAQPATPGLLQRAVMRWVETSTPGRLEVMRVAGANQPMLRRIDGRYNVRQLFDRVIDLLVDPEASQEERLFVRMAFDTVSAALVAAQGTGASADDVLAAARRASRELVKAF</sequence>
<dbReference type="Pfam" id="PF00440">
    <property type="entry name" value="TetR_N"/>
    <property type="match status" value="1"/>
</dbReference>
<dbReference type="Proteomes" id="UP001596058">
    <property type="component" value="Unassembled WGS sequence"/>
</dbReference>
<keyword evidence="2 4" id="KW-0238">DNA-binding</keyword>
<name>A0ABW1DCX4_9ACTN</name>
<dbReference type="PROSITE" id="PS50977">
    <property type="entry name" value="HTH_TETR_2"/>
    <property type="match status" value="1"/>
</dbReference>
<dbReference type="Gene3D" id="1.10.357.10">
    <property type="entry name" value="Tetracycline Repressor, domain 2"/>
    <property type="match status" value="1"/>
</dbReference>
<protein>
    <submittedName>
        <fullName evidence="6">TetR/AcrR family transcriptional regulator</fullName>
    </submittedName>
</protein>
<dbReference type="InterPro" id="IPR009057">
    <property type="entry name" value="Homeodomain-like_sf"/>
</dbReference>
<evidence type="ECO:0000259" key="5">
    <source>
        <dbReference type="PROSITE" id="PS50977"/>
    </source>
</evidence>
<dbReference type="InterPro" id="IPR050109">
    <property type="entry name" value="HTH-type_TetR-like_transc_reg"/>
</dbReference>
<accession>A0ABW1DCX4</accession>
<organism evidence="6 7">
    <name type="scientific">Nonomuraea insulae</name>
    <dbReference type="NCBI Taxonomy" id="1616787"/>
    <lineage>
        <taxon>Bacteria</taxon>
        <taxon>Bacillati</taxon>
        <taxon>Actinomycetota</taxon>
        <taxon>Actinomycetes</taxon>
        <taxon>Streptosporangiales</taxon>
        <taxon>Streptosporangiaceae</taxon>
        <taxon>Nonomuraea</taxon>
    </lineage>
</organism>
<evidence type="ECO:0000313" key="6">
    <source>
        <dbReference type="EMBL" id="MFC5835417.1"/>
    </source>
</evidence>
<dbReference type="PANTHER" id="PTHR30055">
    <property type="entry name" value="HTH-TYPE TRANSCRIPTIONAL REGULATOR RUTR"/>
    <property type="match status" value="1"/>
</dbReference>
<keyword evidence="1" id="KW-0805">Transcription regulation</keyword>
<dbReference type="SUPFAM" id="SSF46689">
    <property type="entry name" value="Homeodomain-like"/>
    <property type="match status" value="1"/>
</dbReference>
<dbReference type="PRINTS" id="PR00455">
    <property type="entry name" value="HTHTETR"/>
</dbReference>
<comment type="caution">
    <text evidence="6">The sequence shown here is derived from an EMBL/GenBank/DDBJ whole genome shotgun (WGS) entry which is preliminary data.</text>
</comment>
<dbReference type="RefSeq" id="WP_379524836.1">
    <property type="nucleotide sequence ID" value="NZ_JBHSPA010000126.1"/>
</dbReference>
<keyword evidence="7" id="KW-1185">Reference proteome</keyword>
<evidence type="ECO:0000256" key="1">
    <source>
        <dbReference type="ARBA" id="ARBA00023015"/>
    </source>
</evidence>
<evidence type="ECO:0000256" key="3">
    <source>
        <dbReference type="ARBA" id="ARBA00023163"/>
    </source>
</evidence>